<evidence type="ECO:0000256" key="10">
    <source>
        <dbReference type="ARBA" id="ARBA00023277"/>
    </source>
</evidence>
<dbReference type="STRING" id="61424.A0A2T9Z4N2"/>
<keyword evidence="12" id="KW-0961">Cell wall biogenesis/degradation</keyword>
<evidence type="ECO:0000256" key="3">
    <source>
        <dbReference type="ARBA" id="ARBA00007806"/>
    </source>
</evidence>
<dbReference type="FunFam" id="2.60.40.1180:FF:000001">
    <property type="entry name" value="Maltase-glucoamylase, intestinal"/>
    <property type="match status" value="1"/>
</dbReference>
<dbReference type="InterPro" id="IPR017853">
    <property type="entry name" value="GH"/>
</dbReference>
<feature type="domain" description="Glycoside hydrolase family 31 N-terminal" evidence="18">
    <location>
        <begin position="70"/>
        <end position="221"/>
    </location>
</feature>
<evidence type="ECO:0000256" key="4">
    <source>
        <dbReference type="ARBA" id="ARBA00012744"/>
    </source>
</evidence>
<comment type="caution">
    <text evidence="20">The sequence shown here is derived from an EMBL/GenBank/DDBJ whole genome shotgun (WGS) entry which is preliminary data.</text>
</comment>
<keyword evidence="6" id="KW-0964">Secreted</keyword>
<evidence type="ECO:0000259" key="17">
    <source>
        <dbReference type="Pfam" id="PF01055"/>
    </source>
</evidence>
<evidence type="ECO:0000256" key="14">
    <source>
        <dbReference type="ARBA" id="ARBA00025512"/>
    </source>
</evidence>
<accession>A0A2T9Z4N2</accession>
<evidence type="ECO:0000256" key="1">
    <source>
        <dbReference type="ARBA" id="ARBA00000448"/>
    </source>
</evidence>
<dbReference type="InterPro" id="IPR000322">
    <property type="entry name" value="Glyco_hydro_31_TIM"/>
</dbReference>
<dbReference type="Pfam" id="PF01055">
    <property type="entry name" value="Glyco_hydro_31_2nd"/>
    <property type="match status" value="1"/>
</dbReference>
<proteinExistence type="inferred from homology"/>
<keyword evidence="8 15" id="KW-0378">Hydrolase</keyword>
<dbReference type="PANTHER" id="PTHR22762:SF67">
    <property type="entry name" value="ALPHA_BETA-GLUCOSIDASE AGDC-RELATED"/>
    <property type="match status" value="1"/>
</dbReference>
<evidence type="ECO:0000313" key="20">
    <source>
        <dbReference type="EMBL" id="PVU99494.1"/>
    </source>
</evidence>
<organism evidence="20 21">
    <name type="scientific">Furculomyces boomerangus</name>
    <dbReference type="NCBI Taxonomy" id="61424"/>
    <lineage>
        <taxon>Eukaryota</taxon>
        <taxon>Fungi</taxon>
        <taxon>Fungi incertae sedis</taxon>
        <taxon>Zoopagomycota</taxon>
        <taxon>Kickxellomycotina</taxon>
        <taxon>Harpellomycetes</taxon>
        <taxon>Harpellales</taxon>
        <taxon>Harpellaceae</taxon>
        <taxon>Furculomyces</taxon>
    </lineage>
</organism>
<dbReference type="SUPFAM" id="SSF51011">
    <property type="entry name" value="Glycosyl hydrolase domain"/>
    <property type="match status" value="1"/>
</dbReference>
<evidence type="ECO:0000256" key="12">
    <source>
        <dbReference type="ARBA" id="ARBA00023316"/>
    </source>
</evidence>
<dbReference type="Pfam" id="PF13802">
    <property type="entry name" value="Gal_mutarotas_2"/>
    <property type="match status" value="1"/>
</dbReference>
<comment type="subcellular location">
    <subcellularLocation>
        <location evidence="2">Secreted</location>
    </subcellularLocation>
</comment>
<dbReference type="SUPFAM" id="SSF74650">
    <property type="entry name" value="Galactose mutarotase-like"/>
    <property type="match status" value="1"/>
</dbReference>
<dbReference type="Gene3D" id="2.60.40.1760">
    <property type="entry name" value="glycosyl hydrolase (family 31)"/>
    <property type="match status" value="1"/>
</dbReference>
<dbReference type="GO" id="GO:0008422">
    <property type="term" value="F:beta-glucosidase activity"/>
    <property type="evidence" value="ECO:0007669"/>
    <property type="project" value="UniProtKB-EC"/>
</dbReference>
<name>A0A2T9Z4N2_9FUNG</name>
<dbReference type="InterPro" id="IPR048395">
    <property type="entry name" value="Glyco_hydro_31_C"/>
</dbReference>
<dbReference type="InterPro" id="IPR013780">
    <property type="entry name" value="Glyco_hydro_b"/>
</dbReference>
<keyword evidence="9" id="KW-0325">Glycoprotein</keyword>
<evidence type="ECO:0000259" key="18">
    <source>
        <dbReference type="Pfam" id="PF13802"/>
    </source>
</evidence>
<keyword evidence="13" id="KW-0624">Polysaccharide degradation</keyword>
<protein>
    <recommendedName>
        <fullName evidence="5">Probable alpha/beta-glucosidase agdC</fullName>
        <ecNumber evidence="4">3.2.1.21</ecNumber>
    </recommendedName>
</protein>
<keyword evidence="10" id="KW-0119">Carbohydrate metabolism</keyword>
<evidence type="ECO:0000256" key="9">
    <source>
        <dbReference type="ARBA" id="ARBA00023180"/>
    </source>
</evidence>
<comment type="function">
    <text evidence="14">Glucosidase involved in the degradation of cellulosic biomass. Has both alpha- and beta-glucosidase activity.</text>
</comment>
<dbReference type="AlphaFoldDB" id="A0A2T9Z4N2"/>
<dbReference type="CDD" id="cd14752">
    <property type="entry name" value="GH31_N"/>
    <property type="match status" value="1"/>
</dbReference>
<keyword evidence="11 15" id="KW-0326">Glycosidase</keyword>
<dbReference type="SUPFAM" id="SSF51445">
    <property type="entry name" value="(Trans)glycosidases"/>
    <property type="match status" value="1"/>
</dbReference>
<dbReference type="GO" id="GO:0005576">
    <property type="term" value="C:extracellular region"/>
    <property type="evidence" value="ECO:0007669"/>
    <property type="project" value="UniProtKB-SubCell"/>
</dbReference>
<evidence type="ECO:0000256" key="2">
    <source>
        <dbReference type="ARBA" id="ARBA00004613"/>
    </source>
</evidence>
<dbReference type="InterPro" id="IPR030458">
    <property type="entry name" value="Glyco_hydro_31_AS"/>
</dbReference>
<comment type="catalytic activity">
    <reaction evidence="1">
        <text>Hydrolysis of terminal, non-reducing beta-D-glucosyl residues with release of beta-D-glucose.</text>
        <dbReference type="EC" id="3.2.1.21"/>
    </reaction>
</comment>
<evidence type="ECO:0000259" key="19">
    <source>
        <dbReference type="Pfam" id="PF21365"/>
    </source>
</evidence>
<comment type="similarity">
    <text evidence="3 15">Belongs to the glycosyl hydrolase 31 family.</text>
</comment>
<dbReference type="InterPro" id="IPR011013">
    <property type="entry name" value="Gal_mutarotase_sf_dom"/>
</dbReference>
<dbReference type="Pfam" id="PF21365">
    <property type="entry name" value="Glyco_hydro_31_3rd"/>
    <property type="match status" value="1"/>
</dbReference>
<feature type="domain" description="Glycoside hydrolase family 31 TIM barrel" evidence="17">
    <location>
        <begin position="264"/>
        <end position="635"/>
    </location>
</feature>
<dbReference type="CDD" id="cd06602">
    <property type="entry name" value="GH31_MGAM_SI_GAA"/>
    <property type="match status" value="1"/>
</dbReference>
<dbReference type="InterPro" id="IPR025887">
    <property type="entry name" value="Glyco_hydro_31_N_dom"/>
</dbReference>
<dbReference type="GO" id="GO:0030246">
    <property type="term" value="F:carbohydrate binding"/>
    <property type="evidence" value="ECO:0007669"/>
    <property type="project" value="InterPro"/>
</dbReference>
<keyword evidence="21" id="KW-1185">Reference proteome</keyword>
<gene>
    <name evidence="20" type="ORF">BB559_000670</name>
</gene>
<dbReference type="EC" id="3.2.1.21" evidence="4"/>
<feature type="domain" description="Glycosyl hydrolase family 31 C-terminal" evidence="19">
    <location>
        <begin position="669"/>
        <end position="756"/>
    </location>
</feature>
<evidence type="ECO:0000256" key="8">
    <source>
        <dbReference type="ARBA" id="ARBA00022801"/>
    </source>
</evidence>
<evidence type="ECO:0000256" key="5">
    <source>
        <dbReference type="ARBA" id="ARBA00014002"/>
    </source>
</evidence>
<evidence type="ECO:0000256" key="15">
    <source>
        <dbReference type="RuleBase" id="RU361185"/>
    </source>
</evidence>
<dbReference type="GO" id="GO:0071555">
    <property type="term" value="P:cell wall organization"/>
    <property type="evidence" value="ECO:0007669"/>
    <property type="project" value="UniProtKB-KW"/>
</dbReference>
<reference evidence="20 21" key="1">
    <citation type="journal article" date="2018" name="MBio">
        <title>Comparative Genomics Reveals the Core Gene Toolbox for the Fungus-Insect Symbiosis.</title>
        <authorList>
            <person name="Wang Y."/>
            <person name="Stata M."/>
            <person name="Wang W."/>
            <person name="Stajich J.E."/>
            <person name="White M.M."/>
            <person name="Moncalvo J.M."/>
        </authorList>
    </citation>
    <scope>NUCLEOTIDE SEQUENCE [LARGE SCALE GENOMIC DNA]</scope>
    <source>
        <strain evidence="20 21">AUS-77-4</strain>
    </source>
</reference>
<dbReference type="EMBL" id="MBFT01000033">
    <property type="protein sequence ID" value="PVU99494.1"/>
    <property type="molecule type" value="Genomic_DNA"/>
</dbReference>
<dbReference type="Gene3D" id="2.60.40.1180">
    <property type="entry name" value="Golgi alpha-mannosidase II"/>
    <property type="match status" value="2"/>
</dbReference>
<feature type="chain" id="PRO_5015558384" description="Probable alpha/beta-glucosidase agdC" evidence="16">
    <location>
        <begin position="21"/>
        <end position="859"/>
    </location>
</feature>
<dbReference type="OrthoDB" id="5839090at2759"/>
<dbReference type="GO" id="GO:0000272">
    <property type="term" value="P:polysaccharide catabolic process"/>
    <property type="evidence" value="ECO:0007669"/>
    <property type="project" value="UniProtKB-KW"/>
</dbReference>
<evidence type="ECO:0000256" key="13">
    <source>
        <dbReference type="ARBA" id="ARBA00023326"/>
    </source>
</evidence>
<dbReference type="PANTHER" id="PTHR22762">
    <property type="entry name" value="ALPHA-GLUCOSIDASE"/>
    <property type="match status" value="1"/>
</dbReference>
<dbReference type="Proteomes" id="UP000245699">
    <property type="component" value="Unassembled WGS sequence"/>
</dbReference>
<evidence type="ECO:0000313" key="21">
    <source>
        <dbReference type="Proteomes" id="UP000245699"/>
    </source>
</evidence>
<evidence type="ECO:0000256" key="11">
    <source>
        <dbReference type="ARBA" id="ARBA00023295"/>
    </source>
</evidence>
<evidence type="ECO:0000256" key="6">
    <source>
        <dbReference type="ARBA" id="ARBA00022525"/>
    </source>
</evidence>
<dbReference type="PROSITE" id="PS00129">
    <property type="entry name" value="GLYCOSYL_HYDROL_F31_1"/>
    <property type="match status" value="1"/>
</dbReference>
<evidence type="ECO:0000256" key="7">
    <source>
        <dbReference type="ARBA" id="ARBA00022729"/>
    </source>
</evidence>
<keyword evidence="7 16" id="KW-0732">Signal</keyword>
<evidence type="ECO:0000256" key="16">
    <source>
        <dbReference type="SAM" id="SignalP"/>
    </source>
</evidence>
<dbReference type="Gene3D" id="3.20.20.80">
    <property type="entry name" value="Glycosidases"/>
    <property type="match status" value="1"/>
</dbReference>
<sequence>MFKKLRVSLLLLALPAFIGATAYAPSYQCPGYKLGELVQNGNSFSADLTLAGKPCNIYGNDITNLNLQVKINQGNSIRVQITDKDQKQFQIPETIVEINSDSKLTGFADLSFSYVQHPSAGFGFQISRAGEVIFDTTGYPLVFEDQYLELISKLPHNANIYGMGETPDYFRRDTNNSTKTLWARDAGDPFRENVYGSHSIYMENRNGKFHGSYMHNSHGMDINLIDDTIQYRMLGGVIDISFFGGPTAYDVINAYTDFVGRPRRIPYWTLGFHNCRYGYKSIDEVDQVIANYSKANIPLEVMWIDIDYMDRTRDFTVDPVNFSLNKVQNTLNRLHTNSQKMVMMVDPAIQRNSSYGPYARGVQDDVFVKNQDGSVYVGQVWPGYTAFPDWFAPNVDKWWSNELNMFFDQIELDGMWIDMNEAASFCTGSCGSGISEDVVPILPWTDPNAPPHRTPNVNNTFLVPKYTINNPQVEISDKGIETISVHANGLIDYHVHNLYGHMMAQHTSKFLKTRRPNVKPFLLGRSTFAGSGAYVDHWNGDNASEWDDLHISIASMLDFGIFGIPFVGSDICGFNGNTTEQLCGRWTQVGAFYPFSRVHNVKGAIPQELYRWDSVAETARRALNVRYSLLPYYYTKHHTASTVARRALNVRYSLLPYYYTKHHIASTIGTPVARPLVFEFSNDANTFAIDAQFMIGEGILISPVISENATTVDAYIPKGIWYDWYNYSPVVGMGQNVTLDAPINHVNVHIRGGSIIPTQTPGKTVEDSRKNNFTLIVASDENGNAQGELYLDDGITYDSPSSMIKFTFDGKTLVSSGSYGYNQNTCIEKVVILYGTDNCKQTTLNNVSLSLNCGWQIQI</sequence>
<feature type="signal peptide" evidence="16">
    <location>
        <begin position="1"/>
        <end position="20"/>
    </location>
</feature>